<protein>
    <submittedName>
        <fullName evidence="1">Uncharacterized protein</fullName>
    </submittedName>
</protein>
<organism evidence="1 2">
    <name type="scientific">Spirosoma arboris</name>
    <dbReference type="NCBI Taxonomy" id="2682092"/>
    <lineage>
        <taxon>Bacteria</taxon>
        <taxon>Pseudomonadati</taxon>
        <taxon>Bacteroidota</taxon>
        <taxon>Cytophagia</taxon>
        <taxon>Cytophagales</taxon>
        <taxon>Cytophagaceae</taxon>
        <taxon>Spirosoma</taxon>
    </lineage>
</organism>
<dbReference type="AlphaFoldDB" id="A0A7K1SRE9"/>
<keyword evidence="2" id="KW-1185">Reference proteome</keyword>
<reference evidence="1 2" key="1">
    <citation type="submission" date="2019-12" db="EMBL/GenBank/DDBJ databases">
        <title>Spirosoma sp. HMF4905 genome sequencing and assembly.</title>
        <authorList>
            <person name="Kang H."/>
            <person name="Cha I."/>
            <person name="Kim H."/>
            <person name="Joh K."/>
        </authorList>
    </citation>
    <scope>NUCLEOTIDE SEQUENCE [LARGE SCALE GENOMIC DNA]</scope>
    <source>
        <strain evidence="1 2">HMF4905</strain>
    </source>
</reference>
<comment type="caution">
    <text evidence="1">The sequence shown here is derived from an EMBL/GenBank/DDBJ whole genome shotgun (WGS) entry which is preliminary data.</text>
</comment>
<evidence type="ECO:0000313" key="1">
    <source>
        <dbReference type="EMBL" id="MVM36273.1"/>
    </source>
</evidence>
<gene>
    <name evidence="1" type="ORF">GO755_40065</name>
</gene>
<evidence type="ECO:0000313" key="2">
    <source>
        <dbReference type="Proteomes" id="UP000436006"/>
    </source>
</evidence>
<dbReference type="RefSeq" id="WP_157591071.1">
    <property type="nucleotide sequence ID" value="NZ_WPIN01000036.1"/>
</dbReference>
<proteinExistence type="predicted"/>
<accession>A0A7K1SRE9</accession>
<dbReference type="Proteomes" id="UP000436006">
    <property type="component" value="Unassembled WGS sequence"/>
</dbReference>
<sequence length="95" mass="11388">MKTLITNHIIQAGSISRPQKITRFRKVAHVPSRAWAAVQILLNTDKVRDYWRNLIKTDIEEYFRLMEEGMNEDRDFQKERRIQKPNNYICNPQTV</sequence>
<name>A0A7K1SRE9_9BACT</name>
<dbReference type="EMBL" id="WPIN01000036">
    <property type="protein sequence ID" value="MVM36273.1"/>
    <property type="molecule type" value="Genomic_DNA"/>
</dbReference>